<feature type="active site" description="O-(5'-phospho-DNA)-serine intermediate" evidence="4">
    <location>
        <position position="15"/>
    </location>
</feature>
<dbReference type="Pfam" id="PF07508">
    <property type="entry name" value="Recombinase"/>
    <property type="match status" value="1"/>
</dbReference>
<evidence type="ECO:0000256" key="2">
    <source>
        <dbReference type="ARBA" id="ARBA00023125"/>
    </source>
</evidence>
<dbReference type="RefSeq" id="WP_190577597.1">
    <property type="nucleotide sequence ID" value="NZ_CAWPQU010000078.1"/>
</dbReference>
<dbReference type="Pfam" id="PF13408">
    <property type="entry name" value="Zn_ribbon_recom"/>
    <property type="match status" value="1"/>
</dbReference>
<feature type="domain" description="Recombinase" evidence="6">
    <location>
        <begin position="159"/>
        <end position="272"/>
    </location>
</feature>
<evidence type="ECO:0000313" key="7">
    <source>
        <dbReference type="EMBL" id="MBD2316711.1"/>
    </source>
</evidence>
<dbReference type="InterPro" id="IPR011109">
    <property type="entry name" value="DNA_bind_recombinase_dom"/>
</dbReference>
<evidence type="ECO:0000259" key="5">
    <source>
        <dbReference type="PROSITE" id="PS51736"/>
    </source>
</evidence>
<dbReference type="CDD" id="cd00338">
    <property type="entry name" value="Ser_Recombinase"/>
    <property type="match status" value="1"/>
</dbReference>
<dbReference type="Gene3D" id="3.40.50.1390">
    <property type="entry name" value="Resolvase, N-terminal catalytic domain"/>
    <property type="match status" value="1"/>
</dbReference>
<dbReference type="Gene3D" id="3.90.1750.20">
    <property type="entry name" value="Putative Large Serine Recombinase, Chain B, Domain 2"/>
    <property type="match status" value="1"/>
</dbReference>
<dbReference type="PROSITE" id="PS00397">
    <property type="entry name" value="RECOMBINASES_1"/>
    <property type="match status" value="1"/>
</dbReference>
<keyword evidence="3" id="KW-0233">DNA recombination</keyword>
<gene>
    <name evidence="7" type="ORF">H6G05_07605</name>
</gene>
<evidence type="ECO:0000256" key="3">
    <source>
        <dbReference type="ARBA" id="ARBA00023172"/>
    </source>
</evidence>
<keyword evidence="2" id="KW-0238">DNA-binding</keyword>
<dbReference type="PANTHER" id="PTHR30461">
    <property type="entry name" value="DNA-INVERTASE FROM LAMBDOID PROPHAGE"/>
    <property type="match status" value="1"/>
</dbReference>
<protein>
    <submittedName>
        <fullName evidence="7">Recombinase family protein</fullName>
    </submittedName>
</protein>
<evidence type="ECO:0000256" key="1">
    <source>
        <dbReference type="ARBA" id="ARBA00022908"/>
    </source>
</evidence>
<dbReference type="InterPro" id="IPR050639">
    <property type="entry name" value="SSR_resolvase"/>
</dbReference>
<dbReference type="PROSITE" id="PS51736">
    <property type="entry name" value="RECOMBINASES_3"/>
    <property type="match status" value="1"/>
</dbReference>
<sequence length="466" mass="53065">MNDDIIQNLGYARVSTSEQANSKHGLETQLNRLKKAGCTEIYQDVASGRSWGDAKREDFSRICDLVKNRKVKQITVTALDRLSRESTTSAKFLQTLEETGVLIYELDSDRYINFIDPNEWYESRQKGLQAEYESRKTSMRVRAGYQNLRDLHKANPRTPYGYKRVNQEYVLNPDEAAIAREAIALYLELKTLPPVTRLIYEKYGKRFSVSGLRQWLLNPVLIGNTPYDKRNPKPAHLPQGNQIIYGTHVDQALMTEAEQRAIAEILTENTRIWGKNRKAFQNPLSGLVFCGECGVSCDLMSKPSGGIKTEFRRIRSFYCRTRSKKPAGKSCSQRGTYKIEIVEAIAIQALTEKAGAIATIYEADDQKVENPKIKELRGQITILESMNNPMLADAIAKLQDEIANLERSHDVDQGINLELRSLLIEAFSDPDFFATLDNEEKRSLYKSLIKKIVVRDRKVVSIELKI</sequence>
<dbReference type="InterPro" id="IPR006119">
    <property type="entry name" value="Resolv_N"/>
</dbReference>
<dbReference type="InterPro" id="IPR036162">
    <property type="entry name" value="Resolvase-like_N_sf"/>
</dbReference>
<comment type="caution">
    <text evidence="7">The sequence shown here is derived from an EMBL/GenBank/DDBJ whole genome shotgun (WGS) entry which is preliminary data.</text>
</comment>
<dbReference type="PROSITE" id="PS51737">
    <property type="entry name" value="RECOMBINASE_DNA_BIND"/>
    <property type="match status" value="1"/>
</dbReference>
<dbReference type="Pfam" id="PF00239">
    <property type="entry name" value="Resolvase"/>
    <property type="match status" value="1"/>
</dbReference>
<dbReference type="PANTHER" id="PTHR30461:SF2">
    <property type="entry name" value="SERINE RECOMBINASE PINE-RELATED"/>
    <property type="match status" value="1"/>
</dbReference>
<organism evidence="7 8">
    <name type="scientific">Phormidium tenue FACHB-1050</name>
    <dbReference type="NCBI Taxonomy" id="2692857"/>
    <lineage>
        <taxon>Bacteria</taxon>
        <taxon>Bacillati</taxon>
        <taxon>Cyanobacteriota</taxon>
        <taxon>Cyanophyceae</taxon>
        <taxon>Oscillatoriophycideae</taxon>
        <taxon>Oscillatoriales</taxon>
        <taxon>Oscillatoriaceae</taxon>
        <taxon>Phormidium</taxon>
    </lineage>
</organism>
<keyword evidence="8" id="KW-1185">Reference proteome</keyword>
<accession>A0ABR8CAJ5</accession>
<feature type="domain" description="Resolvase/invertase-type recombinase catalytic" evidence="5">
    <location>
        <begin position="7"/>
        <end position="156"/>
    </location>
</feature>
<dbReference type="InterPro" id="IPR038109">
    <property type="entry name" value="DNA_bind_recomb_sf"/>
</dbReference>
<dbReference type="InterPro" id="IPR006118">
    <property type="entry name" value="Recombinase_CS"/>
</dbReference>
<dbReference type="EMBL" id="JACJQY010000008">
    <property type="protein sequence ID" value="MBD2316711.1"/>
    <property type="molecule type" value="Genomic_DNA"/>
</dbReference>
<evidence type="ECO:0000259" key="6">
    <source>
        <dbReference type="PROSITE" id="PS51737"/>
    </source>
</evidence>
<dbReference type="SMART" id="SM00857">
    <property type="entry name" value="Resolvase"/>
    <property type="match status" value="1"/>
</dbReference>
<reference evidence="7 8" key="1">
    <citation type="journal article" date="2020" name="ISME J.">
        <title>Comparative genomics reveals insights into cyanobacterial evolution and habitat adaptation.</title>
        <authorList>
            <person name="Chen M.Y."/>
            <person name="Teng W.K."/>
            <person name="Zhao L."/>
            <person name="Hu C.X."/>
            <person name="Zhou Y.K."/>
            <person name="Han B.P."/>
            <person name="Song L.R."/>
            <person name="Shu W.S."/>
        </authorList>
    </citation>
    <scope>NUCLEOTIDE SEQUENCE [LARGE SCALE GENOMIC DNA]</scope>
    <source>
        <strain evidence="7 8">FACHB-1050</strain>
    </source>
</reference>
<dbReference type="InterPro" id="IPR025827">
    <property type="entry name" value="Zn_ribbon_recom_dom"/>
</dbReference>
<name>A0ABR8CAJ5_9CYAN</name>
<keyword evidence="1" id="KW-0229">DNA integration</keyword>
<proteinExistence type="predicted"/>
<evidence type="ECO:0000313" key="8">
    <source>
        <dbReference type="Proteomes" id="UP000618445"/>
    </source>
</evidence>
<dbReference type="Proteomes" id="UP000618445">
    <property type="component" value="Unassembled WGS sequence"/>
</dbReference>
<evidence type="ECO:0000256" key="4">
    <source>
        <dbReference type="PROSITE-ProRule" id="PRU10137"/>
    </source>
</evidence>
<dbReference type="SUPFAM" id="SSF53041">
    <property type="entry name" value="Resolvase-like"/>
    <property type="match status" value="1"/>
</dbReference>